<dbReference type="OrthoDB" id="5805964at2759"/>
<accession>A0A016S238</accession>
<name>A0A016S238_9BILA</name>
<reference evidence="2" key="1">
    <citation type="journal article" date="2015" name="Nat. Genet.">
        <title>The genome and transcriptome of the zoonotic hookworm Ancylostoma ceylanicum identify infection-specific gene families.</title>
        <authorList>
            <person name="Schwarz E.M."/>
            <person name="Hu Y."/>
            <person name="Antoshechkin I."/>
            <person name="Miller M.M."/>
            <person name="Sternberg P.W."/>
            <person name="Aroian R.V."/>
        </authorList>
    </citation>
    <scope>NUCLEOTIDE SEQUENCE</scope>
    <source>
        <strain evidence="2">HY135</strain>
    </source>
</reference>
<evidence type="ECO:0000313" key="1">
    <source>
        <dbReference type="EMBL" id="EYB84698.1"/>
    </source>
</evidence>
<sequence length="66" mass="7544">MQVYEYENTGSNSLDLDTGAEIARFTVLYTRVSTRKHKKWEGDGVLICYSNLALLKSDDEKDVISR</sequence>
<dbReference type="Proteomes" id="UP000024635">
    <property type="component" value="Unassembled WGS sequence"/>
</dbReference>
<dbReference type="STRING" id="53326.A0A016S238"/>
<gene>
    <name evidence="1" type="primary">Acey_s0311.g2132</name>
    <name evidence="1" type="ORF">Y032_0311g2132</name>
</gene>
<proteinExistence type="predicted"/>
<protein>
    <submittedName>
        <fullName evidence="1">Uncharacterized protein</fullName>
    </submittedName>
</protein>
<comment type="caution">
    <text evidence="1">The sequence shown here is derived from an EMBL/GenBank/DDBJ whole genome shotgun (WGS) entry which is preliminary data.</text>
</comment>
<keyword evidence="2" id="KW-1185">Reference proteome</keyword>
<evidence type="ECO:0000313" key="2">
    <source>
        <dbReference type="Proteomes" id="UP000024635"/>
    </source>
</evidence>
<organism evidence="1 2">
    <name type="scientific">Ancylostoma ceylanicum</name>
    <dbReference type="NCBI Taxonomy" id="53326"/>
    <lineage>
        <taxon>Eukaryota</taxon>
        <taxon>Metazoa</taxon>
        <taxon>Ecdysozoa</taxon>
        <taxon>Nematoda</taxon>
        <taxon>Chromadorea</taxon>
        <taxon>Rhabditida</taxon>
        <taxon>Rhabditina</taxon>
        <taxon>Rhabditomorpha</taxon>
        <taxon>Strongyloidea</taxon>
        <taxon>Ancylostomatidae</taxon>
        <taxon>Ancylostomatinae</taxon>
        <taxon>Ancylostoma</taxon>
    </lineage>
</organism>
<dbReference type="EMBL" id="JARK01001647">
    <property type="protein sequence ID" value="EYB84698.1"/>
    <property type="molecule type" value="Genomic_DNA"/>
</dbReference>
<dbReference type="AlphaFoldDB" id="A0A016S238"/>